<evidence type="ECO:0000256" key="1">
    <source>
        <dbReference type="ARBA" id="ARBA00022448"/>
    </source>
</evidence>
<evidence type="ECO:0000313" key="10">
    <source>
        <dbReference type="Proteomes" id="UP000061660"/>
    </source>
</evidence>
<keyword evidence="6 9" id="KW-0067">ATP-binding</keyword>
<keyword evidence="5" id="KW-0547">Nucleotide-binding</keyword>
<keyword evidence="8" id="KW-0472">Membrane</keyword>
<gene>
    <name evidence="9" type="ORF">IJ22_14320</name>
</gene>
<sequence length="500" mass="55479">MLLQISNVYKSFGGKEVLKNVEFAVDYGEIHGLVGKNGAGKSTLVNIISGVLSCDSGAVELDSQPIDQLSVLERQDLGIYVVPQHATIIPEFSVAENLFLGVWLRKKAGLVDWKPMFEKAEQELREYGLPIDPRMKAKDLSLVNQRKLNIVRALFSKAKLIILDEPTTALSADERNSLFEFVLKLKKQGTGIIFISHYLEEVLKLCDRITVIRDGLSFTGYAADSVDERSLTNLIVGEDVELCTRTREPGAEKEPILECRNIKGKDLKDVSFRLHRGEILGLIGFPGSGAREICRGLFGLYPVESGEIHLNGREIGIPKEPAEALKHHIVYVSYDRHKEGIVQQLPIQENISLSILGSKLKKLMGLVDKEREIDNSTGYFKQLNIKAGSIYELVGNLSGGNQQKVVISKALSVEPSVLIIDEPTIGIDVKSREEILFLIDELTRSGLSVLYLTNDYNELLRVADRLIFFSDGKVVREAENDGFTAEQVIQMRDSVKGGAA</sequence>
<protein>
    <submittedName>
        <fullName evidence="9">Sugar ABC transporter ATP-binding protein</fullName>
    </submittedName>
</protein>
<dbReference type="KEGG" id="pnp:IJ22_14320"/>
<dbReference type="PROSITE" id="PS50893">
    <property type="entry name" value="ABC_TRANSPORTER_2"/>
    <property type="match status" value="2"/>
</dbReference>
<evidence type="ECO:0000256" key="4">
    <source>
        <dbReference type="ARBA" id="ARBA00022737"/>
    </source>
</evidence>
<dbReference type="CDD" id="cd03216">
    <property type="entry name" value="ABC_Carb_Monos_I"/>
    <property type="match status" value="1"/>
</dbReference>
<dbReference type="SUPFAM" id="SSF52540">
    <property type="entry name" value="P-loop containing nucleoside triphosphate hydrolases"/>
    <property type="match status" value="2"/>
</dbReference>
<dbReference type="Proteomes" id="UP000061660">
    <property type="component" value="Chromosome"/>
</dbReference>
<reference evidence="9 10" key="2">
    <citation type="journal article" date="2016" name="Genome Announc.">
        <title>Complete Genome Sequences of Two Interactive Moderate Thermophiles, Paenibacillus napthalenovorans 32O-Y and Paenibacillus sp. 32O-W.</title>
        <authorList>
            <person name="Butler R.R.III."/>
            <person name="Wang J."/>
            <person name="Stark B.C."/>
            <person name="Pombert J.F."/>
        </authorList>
    </citation>
    <scope>NUCLEOTIDE SEQUENCE [LARGE SCALE GENOMIC DNA]</scope>
    <source>
        <strain evidence="9 10">32O-Y</strain>
    </source>
</reference>
<evidence type="ECO:0000256" key="2">
    <source>
        <dbReference type="ARBA" id="ARBA00022475"/>
    </source>
</evidence>
<keyword evidence="1" id="KW-0813">Transport</keyword>
<keyword evidence="3" id="KW-0762">Sugar transport</keyword>
<keyword evidence="4" id="KW-0677">Repeat</keyword>
<dbReference type="GO" id="GO:0016887">
    <property type="term" value="F:ATP hydrolysis activity"/>
    <property type="evidence" value="ECO:0007669"/>
    <property type="project" value="InterPro"/>
</dbReference>
<dbReference type="STRING" id="162209.IJ22_14320"/>
<dbReference type="PANTHER" id="PTHR43790:SF3">
    <property type="entry name" value="D-ALLOSE IMPORT ATP-BINDING PROTEIN ALSA-RELATED"/>
    <property type="match status" value="1"/>
</dbReference>
<accession>A0A0U2M356</accession>
<dbReference type="CDD" id="cd03215">
    <property type="entry name" value="ABC_Carb_Monos_II"/>
    <property type="match status" value="1"/>
</dbReference>
<keyword evidence="2" id="KW-1003">Cell membrane</keyword>
<evidence type="ECO:0000256" key="7">
    <source>
        <dbReference type="ARBA" id="ARBA00022967"/>
    </source>
</evidence>
<dbReference type="PANTHER" id="PTHR43790">
    <property type="entry name" value="CARBOHYDRATE TRANSPORT ATP-BINDING PROTEIN MG119-RELATED"/>
    <property type="match status" value="1"/>
</dbReference>
<evidence type="ECO:0000256" key="5">
    <source>
        <dbReference type="ARBA" id="ARBA00022741"/>
    </source>
</evidence>
<dbReference type="PROSITE" id="PS00211">
    <property type="entry name" value="ABC_TRANSPORTER_1"/>
    <property type="match status" value="1"/>
</dbReference>
<evidence type="ECO:0000256" key="3">
    <source>
        <dbReference type="ARBA" id="ARBA00022597"/>
    </source>
</evidence>
<dbReference type="AlphaFoldDB" id="A0A0U2M356"/>
<dbReference type="Gene3D" id="3.40.50.300">
    <property type="entry name" value="P-loop containing nucleotide triphosphate hydrolases"/>
    <property type="match status" value="2"/>
</dbReference>
<keyword evidence="10" id="KW-1185">Reference proteome</keyword>
<dbReference type="InterPro" id="IPR017871">
    <property type="entry name" value="ABC_transporter-like_CS"/>
</dbReference>
<dbReference type="SMART" id="SM00382">
    <property type="entry name" value="AAA"/>
    <property type="match status" value="2"/>
</dbReference>
<reference evidence="10" key="1">
    <citation type="submission" date="2015-12" db="EMBL/GenBank/DDBJ databases">
        <title>Complete genome sequences of two moderately thermophilic Paenibacillus species.</title>
        <authorList>
            <person name="Butler R.III."/>
            <person name="Wang J."/>
            <person name="Stark B.C."/>
            <person name="Pombert J.-F."/>
        </authorList>
    </citation>
    <scope>NUCLEOTIDE SEQUENCE [LARGE SCALE GENOMIC DNA]</scope>
    <source>
        <strain evidence="10">32O-Y</strain>
    </source>
</reference>
<name>A0A0U2M356_9BACL</name>
<proteinExistence type="predicted"/>
<evidence type="ECO:0000256" key="8">
    <source>
        <dbReference type="ARBA" id="ARBA00023136"/>
    </source>
</evidence>
<dbReference type="EMBL" id="CP013652">
    <property type="protein sequence ID" value="ALS21808.1"/>
    <property type="molecule type" value="Genomic_DNA"/>
</dbReference>
<organism evidence="9 10">
    <name type="scientific">Paenibacillus naphthalenovorans</name>
    <dbReference type="NCBI Taxonomy" id="162209"/>
    <lineage>
        <taxon>Bacteria</taxon>
        <taxon>Bacillati</taxon>
        <taxon>Bacillota</taxon>
        <taxon>Bacilli</taxon>
        <taxon>Bacillales</taxon>
        <taxon>Paenibacillaceae</taxon>
        <taxon>Paenibacillus</taxon>
    </lineage>
</organism>
<evidence type="ECO:0000256" key="6">
    <source>
        <dbReference type="ARBA" id="ARBA00022840"/>
    </source>
</evidence>
<dbReference type="PATRIC" id="fig|162209.4.peg.1516"/>
<dbReference type="GO" id="GO:0005524">
    <property type="term" value="F:ATP binding"/>
    <property type="evidence" value="ECO:0007669"/>
    <property type="project" value="UniProtKB-KW"/>
</dbReference>
<dbReference type="RefSeq" id="WP_201023598.1">
    <property type="nucleotide sequence ID" value="NZ_CP013652.1"/>
</dbReference>
<evidence type="ECO:0000313" key="9">
    <source>
        <dbReference type="EMBL" id="ALS21808.1"/>
    </source>
</evidence>
<dbReference type="InterPro" id="IPR003439">
    <property type="entry name" value="ABC_transporter-like_ATP-bd"/>
</dbReference>
<dbReference type="Pfam" id="PF00005">
    <property type="entry name" value="ABC_tran"/>
    <property type="match status" value="2"/>
</dbReference>
<dbReference type="InterPro" id="IPR050107">
    <property type="entry name" value="ABC_carbohydrate_import_ATPase"/>
</dbReference>
<keyword evidence="7" id="KW-1278">Translocase</keyword>
<dbReference type="InterPro" id="IPR003593">
    <property type="entry name" value="AAA+_ATPase"/>
</dbReference>
<dbReference type="InterPro" id="IPR027417">
    <property type="entry name" value="P-loop_NTPase"/>
</dbReference>